<accession>A0A1Y2BR05</accession>
<protein>
    <recommendedName>
        <fullName evidence="3">SAGA-associated factor 11</fullName>
    </recommendedName>
</protein>
<comment type="caution">
    <text evidence="1">The sequence shown here is derived from an EMBL/GenBank/DDBJ whole genome shotgun (WGS) entry which is preliminary data.</text>
</comment>
<organism evidence="1 2">
    <name type="scientific">Rhizoclosmatium globosum</name>
    <dbReference type="NCBI Taxonomy" id="329046"/>
    <lineage>
        <taxon>Eukaryota</taxon>
        <taxon>Fungi</taxon>
        <taxon>Fungi incertae sedis</taxon>
        <taxon>Chytridiomycota</taxon>
        <taxon>Chytridiomycota incertae sedis</taxon>
        <taxon>Chytridiomycetes</taxon>
        <taxon>Chytridiales</taxon>
        <taxon>Chytriomycetaceae</taxon>
        <taxon>Rhizoclosmatium</taxon>
    </lineage>
</organism>
<sequence>MTAILSSDQVVLVTCKVCSKPVLHSSLLAHLGTCLLQLLPILTYNNTYRQLSTNKPNRGTIPN</sequence>
<dbReference type="OrthoDB" id="21678at2759"/>
<dbReference type="Proteomes" id="UP000193642">
    <property type="component" value="Unassembled WGS sequence"/>
</dbReference>
<gene>
    <name evidence="1" type="ORF">BCR33DRAFT_721540</name>
</gene>
<reference evidence="1 2" key="1">
    <citation type="submission" date="2016-07" db="EMBL/GenBank/DDBJ databases">
        <title>Pervasive Adenine N6-methylation of Active Genes in Fungi.</title>
        <authorList>
            <consortium name="DOE Joint Genome Institute"/>
            <person name="Mondo S.J."/>
            <person name="Dannebaum R.O."/>
            <person name="Kuo R.C."/>
            <person name="Labutti K."/>
            <person name="Haridas S."/>
            <person name="Kuo A."/>
            <person name="Salamov A."/>
            <person name="Ahrendt S.R."/>
            <person name="Lipzen A."/>
            <person name="Sullivan W."/>
            <person name="Andreopoulos W.B."/>
            <person name="Clum A."/>
            <person name="Lindquist E."/>
            <person name="Daum C."/>
            <person name="Ramamoorthy G.K."/>
            <person name="Gryganskyi A."/>
            <person name="Culley D."/>
            <person name="Magnuson J.K."/>
            <person name="James T.Y."/>
            <person name="O'Malley M.A."/>
            <person name="Stajich J.E."/>
            <person name="Spatafora J.W."/>
            <person name="Visel A."/>
            <person name="Grigoriev I.V."/>
        </authorList>
    </citation>
    <scope>NUCLEOTIDE SEQUENCE [LARGE SCALE GENOMIC DNA]</scope>
    <source>
        <strain evidence="1 2">JEL800</strain>
    </source>
</reference>
<evidence type="ECO:0008006" key="3">
    <source>
        <dbReference type="Google" id="ProtNLM"/>
    </source>
</evidence>
<name>A0A1Y2BR05_9FUNG</name>
<proteinExistence type="predicted"/>
<dbReference type="EMBL" id="MCGO01000051">
    <property type="protein sequence ID" value="ORY37176.1"/>
    <property type="molecule type" value="Genomic_DNA"/>
</dbReference>
<dbReference type="AlphaFoldDB" id="A0A1Y2BR05"/>
<evidence type="ECO:0000313" key="2">
    <source>
        <dbReference type="Proteomes" id="UP000193642"/>
    </source>
</evidence>
<keyword evidence="2" id="KW-1185">Reference proteome</keyword>
<evidence type="ECO:0000313" key="1">
    <source>
        <dbReference type="EMBL" id="ORY37176.1"/>
    </source>
</evidence>